<feature type="active site" description="Tele-phosphohistidine intermediate" evidence="1">
    <location>
        <position position="9"/>
    </location>
</feature>
<reference evidence="3 4" key="2">
    <citation type="submission" date="2019-09" db="EMBL/GenBank/DDBJ databases">
        <title>Complete Genome Sequence and Methylome Analysis of free living Spirochaetas.</title>
        <authorList>
            <person name="Leshcheva N."/>
            <person name="Mikheeva N."/>
        </authorList>
    </citation>
    <scope>NUCLEOTIDE SEQUENCE [LARGE SCALE GENOMIC DNA]</scope>
    <source>
        <strain evidence="3 4">P</strain>
    </source>
</reference>
<dbReference type="PANTHER" id="PTHR48100">
    <property type="entry name" value="BROAD-SPECIFICITY PHOSPHATASE YOR283W-RELATED"/>
    <property type="match status" value="1"/>
</dbReference>
<evidence type="ECO:0000256" key="1">
    <source>
        <dbReference type="PIRSR" id="PIRSR613078-1"/>
    </source>
</evidence>
<dbReference type="Pfam" id="PF00300">
    <property type="entry name" value="His_Phos_1"/>
    <property type="match status" value="1"/>
</dbReference>
<dbReference type="InterPro" id="IPR050275">
    <property type="entry name" value="PGM_Phosphatase"/>
</dbReference>
<dbReference type="Proteomes" id="UP000323824">
    <property type="component" value="Chromosome"/>
</dbReference>
<dbReference type="InterPro" id="IPR013078">
    <property type="entry name" value="His_Pase_superF_clade-1"/>
</dbReference>
<dbReference type="PIRSF" id="PIRSF000709">
    <property type="entry name" value="6PFK_2-Ptase"/>
    <property type="match status" value="1"/>
</dbReference>
<accession>A0A5C1Q9X3</accession>
<dbReference type="EMBL" id="CP035807">
    <property type="protein sequence ID" value="QEN03910.1"/>
    <property type="molecule type" value="Genomic_DNA"/>
</dbReference>
<proteinExistence type="predicted"/>
<dbReference type="AlphaFoldDB" id="A0A5C1Q9X3"/>
<dbReference type="PANTHER" id="PTHR48100:SF1">
    <property type="entry name" value="HISTIDINE PHOSPHATASE FAMILY PROTEIN-RELATED"/>
    <property type="match status" value="1"/>
</dbReference>
<keyword evidence="4" id="KW-1185">Reference proteome</keyword>
<dbReference type="OrthoDB" id="9781415at2"/>
<dbReference type="GO" id="GO:0005737">
    <property type="term" value="C:cytoplasm"/>
    <property type="evidence" value="ECO:0007669"/>
    <property type="project" value="TreeGrafter"/>
</dbReference>
<evidence type="ECO:0000256" key="2">
    <source>
        <dbReference type="PIRSR" id="PIRSR613078-2"/>
    </source>
</evidence>
<organism evidence="3 4">
    <name type="scientific">Thiospirochaeta perfilievii</name>
    <dbReference type="NCBI Taxonomy" id="252967"/>
    <lineage>
        <taxon>Bacteria</taxon>
        <taxon>Pseudomonadati</taxon>
        <taxon>Spirochaetota</taxon>
        <taxon>Spirochaetia</taxon>
        <taxon>Spirochaetales</taxon>
        <taxon>Spirochaetaceae</taxon>
        <taxon>Thiospirochaeta</taxon>
    </lineage>
</organism>
<evidence type="ECO:0000313" key="4">
    <source>
        <dbReference type="Proteomes" id="UP000323824"/>
    </source>
</evidence>
<dbReference type="KEGG" id="sper:EW093_04085"/>
<feature type="active site" description="Proton donor/acceptor" evidence="1">
    <location>
        <position position="80"/>
    </location>
</feature>
<dbReference type="RefSeq" id="WP_149567167.1">
    <property type="nucleotide sequence ID" value="NZ_CP035807.1"/>
</dbReference>
<reference evidence="3 4" key="1">
    <citation type="submission" date="2019-02" db="EMBL/GenBank/DDBJ databases">
        <authorList>
            <person name="Fomenkov A."/>
            <person name="Dubinina G."/>
            <person name="Grabovich M."/>
            <person name="Vincze T."/>
            <person name="Roberts R.J."/>
        </authorList>
    </citation>
    <scope>NUCLEOTIDE SEQUENCE [LARGE SCALE GENOMIC DNA]</scope>
    <source>
        <strain evidence="3 4">P</strain>
    </source>
</reference>
<evidence type="ECO:0000313" key="3">
    <source>
        <dbReference type="EMBL" id="QEN03910.1"/>
    </source>
</evidence>
<dbReference type="GO" id="GO:0016791">
    <property type="term" value="F:phosphatase activity"/>
    <property type="evidence" value="ECO:0007669"/>
    <property type="project" value="TreeGrafter"/>
</dbReference>
<dbReference type="SMART" id="SM00855">
    <property type="entry name" value="PGAM"/>
    <property type="match status" value="1"/>
</dbReference>
<dbReference type="InterPro" id="IPR029033">
    <property type="entry name" value="His_PPase_superfam"/>
</dbReference>
<dbReference type="Gene3D" id="3.40.50.1240">
    <property type="entry name" value="Phosphoglycerate mutase-like"/>
    <property type="match status" value="1"/>
</dbReference>
<sequence length="198" mass="22967">MVNLYLIRHGQCHGGRSYIGRGSDPSLTLEGIKLIKKVKSSLLERVDFNAIYTSSLKRAIETKDVLFPGYISKIYRELDEVHFGDWEGLEYNYLIKNYKGEYCKWVDNPIDNSPPNGESLIDLLNRVERVVKKIKSHTTDTKEWNIALISHRGPLILILLHFLGLDLDFYWKFNMDRGSVSLLNIYENSTQVSYLNHK</sequence>
<dbReference type="CDD" id="cd07067">
    <property type="entry name" value="HP_PGM_like"/>
    <property type="match status" value="1"/>
</dbReference>
<dbReference type="SUPFAM" id="SSF53254">
    <property type="entry name" value="Phosphoglycerate mutase-like"/>
    <property type="match status" value="1"/>
</dbReference>
<feature type="binding site" evidence="2">
    <location>
        <position position="58"/>
    </location>
    <ligand>
        <name>substrate</name>
    </ligand>
</feature>
<protein>
    <submittedName>
        <fullName evidence="3">Histidine phosphatase family protein</fullName>
    </submittedName>
</protein>
<name>A0A5C1Q9X3_9SPIO</name>
<gene>
    <name evidence="3" type="ORF">EW093_04085</name>
</gene>